<name>A0A1Y1ITM7_KLENI</name>
<evidence type="ECO:0000256" key="1">
    <source>
        <dbReference type="SAM" id="MobiDB-lite"/>
    </source>
</evidence>
<dbReference type="Proteomes" id="UP000054558">
    <property type="component" value="Unassembled WGS sequence"/>
</dbReference>
<feature type="region of interest" description="Disordered" evidence="1">
    <location>
        <begin position="262"/>
        <end position="307"/>
    </location>
</feature>
<feature type="compositionally biased region" description="Low complexity" evidence="1">
    <location>
        <begin position="275"/>
        <end position="289"/>
    </location>
</feature>
<reference evidence="2 3" key="1">
    <citation type="journal article" date="2014" name="Nat. Commun.">
        <title>Klebsormidium flaccidum genome reveals primary factors for plant terrestrial adaptation.</title>
        <authorList>
            <person name="Hori K."/>
            <person name="Maruyama F."/>
            <person name="Fujisawa T."/>
            <person name="Togashi T."/>
            <person name="Yamamoto N."/>
            <person name="Seo M."/>
            <person name="Sato S."/>
            <person name="Yamada T."/>
            <person name="Mori H."/>
            <person name="Tajima N."/>
            <person name="Moriyama T."/>
            <person name="Ikeuchi M."/>
            <person name="Watanabe M."/>
            <person name="Wada H."/>
            <person name="Kobayashi K."/>
            <person name="Saito M."/>
            <person name="Masuda T."/>
            <person name="Sasaki-Sekimoto Y."/>
            <person name="Mashiguchi K."/>
            <person name="Awai K."/>
            <person name="Shimojima M."/>
            <person name="Masuda S."/>
            <person name="Iwai M."/>
            <person name="Nobusawa T."/>
            <person name="Narise T."/>
            <person name="Kondo S."/>
            <person name="Saito H."/>
            <person name="Sato R."/>
            <person name="Murakawa M."/>
            <person name="Ihara Y."/>
            <person name="Oshima-Yamada Y."/>
            <person name="Ohtaka K."/>
            <person name="Satoh M."/>
            <person name="Sonobe K."/>
            <person name="Ishii M."/>
            <person name="Ohtani R."/>
            <person name="Kanamori-Sato M."/>
            <person name="Honoki R."/>
            <person name="Miyazaki D."/>
            <person name="Mochizuki H."/>
            <person name="Umetsu J."/>
            <person name="Higashi K."/>
            <person name="Shibata D."/>
            <person name="Kamiya Y."/>
            <person name="Sato N."/>
            <person name="Nakamura Y."/>
            <person name="Tabata S."/>
            <person name="Ida S."/>
            <person name="Kurokawa K."/>
            <person name="Ohta H."/>
        </authorList>
    </citation>
    <scope>NUCLEOTIDE SEQUENCE [LARGE SCALE GENOMIC DNA]</scope>
    <source>
        <strain evidence="2 3">NIES-2285</strain>
    </source>
</reference>
<organism evidence="2 3">
    <name type="scientific">Klebsormidium nitens</name>
    <name type="common">Green alga</name>
    <name type="synonym">Ulothrix nitens</name>
    <dbReference type="NCBI Taxonomy" id="105231"/>
    <lineage>
        <taxon>Eukaryota</taxon>
        <taxon>Viridiplantae</taxon>
        <taxon>Streptophyta</taxon>
        <taxon>Klebsormidiophyceae</taxon>
        <taxon>Klebsormidiales</taxon>
        <taxon>Klebsormidiaceae</taxon>
        <taxon>Klebsormidium</taxon>
    </lineage>
</organism>
<evidence type="ECO:0000313" key="3">
    <source>
        <dbReference type="Proteomes" id="UP000054558"/>
    </source>
</evidence>
<protein>
    <submittedName>
        <fullName evidence="2">Uncharacterized protein</fullName>
    </submittedName>
</protein>
<proteinExistence type="predicted"/>
<gene>
    <name evidence="2" type="ORF">KFL_009390010</name>
</gene>
<dbReference type="EMBL" id="DF237888">
    <property type="protein sequence ID" value="GAQ92176.1"/>
    <property type="molecule type" value="Genomic_DNA"/>
</dbReference>
<evidence type="ECO:0000313" key="2">
    <source>
        <dbReference type="EMBL" id="GAQ92176.1"/>
    </source>
</evidence>
<dbReference type="AlphaFoldDB" id="A0A1Y1ITM7"/>
<sequence length="355" mass="38971">MALNVLRKLFGFKDEAKLKKVSFLYFSLADSRISRRGLKNHSREQIRALVRSMGGQTLLPVEDLPSGWEEWTEDELVREVEKKLEPLEDVQIDDGGTYLVVFLVTNLTEQLKALARWQESVTLSFEASAAERAVQRLREAGHTDVKRFCAGKRVKRPKEDNVVVEIDAGATAENCGIVVECKAVLDVDAAKQLKEALKTISTLTEEGVEAVSQFKGKRLCGALCGLRVTLNQNNRRELVELCKENGFEIWLPNGADLGTGDGCFESPSVIPPSPQSGSAAGSPKSPSASLVRPLSTPARQSLRSAVGPGTFKPRSFVLKPLLGSSSSLQKDHRLLARLPFAMRNLQVRPAAAYIM</sequence>
<keyword evidence="3" id="KW-1185">Reference proteome</keyword>
<accession>A0A1Y1ITM7</accession>
<dbReference type="OrthoDB" id="544448at2759"/>